<dbReference type="Proteomes" id="UP001358586">
    <property type="component" value="Chromosome 8"/>
</dbReference>
<accession>A0ABR0P325</accession>
<gene>
    <name evidence="2" type="ORF">PVK06_028372</name>
</gene>
<feature type="region of interest" description="Disordered" evidence="1">
    <location>
        <begin position="1"/>
        <end position="65"/>
    </location>
</feature>
<feature type="compositionally biased region" description="Basic and acidic residues" evidence="1">
    <location>
        <begin position="31"/>
        <end position="41"/>
    </location>
</feature>
<evidence type="ECO:0000313" key="3">
    <source>
        <dbReference type="Proteomes" id="UP001358586"/>
    </source>
</evidence>
<proteinExistence type="predicted"/>
<protein>
    <submittedName>
        <fullName evidence="2">Uncharacterized protein</fullName>
    </submittedName>
</protein>
<dbReference type="EMBL" id="JARKNE010000008">
    <property type="protein sequence ID" value="KAK5812928.1"/>
    <property type="molecule type" value="Genomic_DNA"/>
</dbReference>
<feature type="compositionally biased region" description="Polar residues" evidence="1">
    <location>
        <begin position="1"/>
        <end position="10"/>
    </location>
</feature>
<organism evidence="2 3">
    <name type="scientific">Gossypium arboreum</name>
    <name type="common">Tree cotton</name>
    <name type="synonym">Gossypium nanking</name>
    <dbReference type="NCBI Taxonomy" id="29729"/>
    <lineage>
        <taxon>Eukaryota</taxon>
        <taxon>Viridiplantae</taxon>
        <taxon>Streptophyta</taxon>
        <taxon>Embryophyta</taxon>
        <taxon>Tracheophyta</taxon>
        <taxon>Spermatophyta</taxon>
        <taxon>Magnoliopsida</taxon>
        <taxon>eudicotyledons</taxon>
        <taxon>Gunneridae</taxon>
        <taxon>Pentapetalae</taxon>
        <taxon>rosids</taxon>
        <taxon>malvids</taxon>
        <taxon>Malvales</taxon>
        <taxon>Malvaceae</taxon>
        <taxon>Malvoideae</taxon>
        <taxon>Gossypium</taxon>
    </lineage>
</organism>
<evidence type="ECO:0000256" key="1">
    <source>
        <dbReference type="SAM" id="MobiDB-lite"/>
    </source>
</evidence>
<comment type="caution">
    <text evidence="2">The sequence shown here is derived from an EMBL/GenBank/DDBJ whole genome shotgun (WGS) entry which is preliminary data.</text>
</comment>
<name>A0ABR0P325_GOSAR</name>
<evidence type="ECO:0000313" key="2">
    <source>
        <dbReference type="EMBL" id="KAK5812928.1"/>
    </source>
</evidence>
<keyword evidence="3" id="KW-1185">Reference proteome</keyword>
<reference evidence="2 3" key="1">
    <citation type="submission" date="2023-03" db="EMBL/GenBank/DDBJ databases">
        <title>WGS of Gossypium arboreum.</title>
        <authorList>
            <person name="Yu D."/>
        </authorList>
    </citation>
    <scope>NUCLEOTIDE SEQUENCE [LARGE SCALE GENOMIC DNA]</scope>
    <source>
        <tissue evidence="2">Leaf</tissue>
    </source>
</reference>
<sequence length="233" mass="26662">MKYTTPTRHSVNGWDKHHDDGGLDDESNMDPPREPSLDDAKVTLFSKPEPISTKPEDGERSSDEEEDPLFMAYSPLVCMYNVNLSEDDALEFLDLPHKRCFTRSSQDGFRYDSWLNTTNSEGEPRTSVPVLIANTRSKLRLRRHVCPQYDICVILDRGIRILAVIERQRSLRDRTCHRYYISYGLDSFLVQLWARVMVAPTRVGVVLVVGVGRMTHLDRTKNAEVFASLDEGV</sequence>